<sequence length="1417" mass="149879">MHYPLLAGIVLAGACLLMLPYRPGVAATVLIAMVVVATMIAGRREGFDSTTAANYGDYIEIQHVTTAARDPTTGFLVNSPASYWKTGSSMQISVNCAADQHWQSIWRLRGPASSQLPSGPVKDGDTIRLQERFTGRLLSGSGTTPADGPAGSAYTEVASIPGSSDDDTSANWVLQIVGGGVLASNSTFSLKHATSGLILLSTNYQRQLYATKPDTQQLVALTTAASADTVWEVHRVESRPGAVRFYTDINNSESAMDAYVPVTAAENVITNPRASLIGLIVPEGYTVDLYASPNKQQYMASFSSGKYDALNLQLIKTTVIHPYCAATFWDGCNMTGQKACVGFGPSLLPFQPQSWTYGTNSAVKLFTASADVTPPVGNMSCYSASGQGSSGVEAVAVYPAASPTQLFRNPQDASSLASFAVPAVDVGLPSKASIVVHLNGAVPQSYGGSGRIWRDISGNNHHFVWQNTPRWCSGRFMTTDIDGQGAIGDPSSRLGLGTGVQGYTVAFVVSAYMLADGGALCGLVDTTGKPAAVSCVAASADGSLTFGNAINSKANNGDLTLGKNRVQVASSPGVWDPFATSVVVCRRSSNSNSRLLSIWVNGKKQTESTSPAADLEIGSGACTLFTTFKGSAQAFVLYNTGLNDSDVGTLGQALMSTWAAGQHRIEVASVAAMKQMAPDVPVTQGLRCLLDARNSNSAMYGSAVWRDVSGYGNHFTWTNAPALSYGRFRQINTAGSGLSGPPSDSFDIGTSGGYTCFVVAQTNGLSQNQAFRLNSSIDLQSRAVFMSPSWTDGNIYFDQGGCCTANSQRVTAPSVWEQYSVMTIRRTPPVSSYLDQSRLNKMAIFVNGALQTEGTAQAANAVFNRMPAEIGASKTEGLDWKADIGAFALFNRALTDDEVMVMANWMNNSLQASPVRVDGSTDTDPTIKPGPCIDTTGQTGQYFSRSQCVSKVPNADGTFSPADSDGDGWCYTDTKGGWGYCRDPAVDTDKAFDRSQSLAYADARAYCEAKGGRLCNYGELCNNGAGTRACVGYDTLNAADCAAVGGVYGTQSGQCGTAASGGKVPFYTPTSEQYAPINDYNNAWVYLGNDNPSNLCRTADQITGSTPSWGTTAQDLPYKRNLVCCDVGSLSACDLLSQQIQTVNDQLAGTTDAGTVQSLTQQKNSLVTQQQETCLSESYEKAVTDLNTYEGQYSGVQNQVTQAQGNQQALSNQLYTLTSVVDSKGTSFANVADAQARGGVPFPDGTFHPSGQIPDVNSSIGATQLAIQQQMARLQSCPPNATCPVPQKSAAQPVNPAATTCSPADLTNSLLSNPRLPASTLQQLRNALNPSTILAGTDIRRHKDFYTLVKAGNVMSCDRLPDGGVEQPDASSFDITQYPGFKGNYQLIDTFPADRIPADRMADYQRLQGTANQTQAS</sequence>
<dbReference type="InterPro" id="IPR036300">
    <property type="entry name" value="MIR_dom_sf"/>
</dbReference>
<evidence type="ECO:0000313" key="5">
    <source>
        <dbReference type="Proteomes" id="UP001314263"/>
    </source>
</evidence>
<reference evidence="4 5" key="1">
    <citation type="submission" date="2023-10" db="EMBL/GenBank/DDBJ databases">
        <authorList>
            <person name="Maclean D."/>
            <person name="Macfadyen A."/>
        </authorList>
    </citation>
    <scope>NUCLEOTIDE SEQUENCE [LARGE SCALE GENOMIC DNA]</scope>
</reference>
<keyword evidence="1" id="KW-0732">Signal</keyword>
<dbReference type="InterPro" id="IPR055918">
    <property type="entry name" value="DUF7495"/>
</dbReference>
<dbReference type="SMART" id="SM00472">
    <property type="entry name" value="MIR"/>
    <property type="match status" value="2"/>
</dbReference>
<gene>
    <name evidence="4" type="ORF">CVIRNUC_004327</name>
</gene>
<name>A0AAV1I4F0_9CHLO</name>
<dbReference type="PANTHER" id="PTHR46809:SF2">
    <property type="entry name" value="GH21273P"/>
    <property type="match status" value="1"/>
</dbReference>
<dbReference type="SUPFAM" id="SSF49899">
    <property type="entry name" value="Concanavalin A-like lectins/glucanases"/>
    <property type="match status" value="1"/>
</dbReference>
<keyword evidence="2" id="KW-0677">Repeat</keyword>
<dbReference type="Gene3D" id="2.60.120.200">
    <property type="match status" value="2"/>
</dbReference>
<feature type="domain" description="MIR" evidence="3">
    <location>
        <begin position="118"/>
        <end position="177"/>
    </location>
</feature>
<feature type="domain" description="MIR" evidence="3">
    <location>
        <begin position="179"/>
        <end position="236"/>
    </location>
</feature>
<evidence type="ECO:0000313" key="4">
    <source>
        <dbReference type="EMBL" id="CAK0775984.1"/>
    </source>
</evidence>
<dbReference type="PROSITE" id="PS50919">
    <property type="entry name" value="MIR"/>
    <property type="match status" value="2"/>
</dbReference>
<evidence type="ECO:0000256" key="2">
    <source>
        <dbReference type="ARBA" id="ARBA00022737"/>
    </source>
</evidence>
<dbReference type="PANTHER" id="PTHR46809">
    <property type="entry name" value="STROMAL CELL-DERIVED FACTOR 2-LIKE PROTEIN"/>
    <property type="match status" value="1"/>
</dbReference>
<dbReference type="Proteomes" id="UP001314263">
    <property type="component" value="Unassembled WGS sequence"/>
</dbReference>
<comment type="caution">
    <text evidence="4">The sequence shown here is derived from an EMBL/GenBank/DDBJ whole genome shotgun (WGS) entry which is preliminary data.</text>
</comment>
<organism evidence="4 5">
    <name type="scientific">Coccomyxa viridis</name>
    <dbReference type="NCBI Taxonomy" id="1274662"/>
    <lineage>
        <taxon>Eukaryota</taxon>
        <taxon>Viridiplantae</taxon>
        <taxon>Chlorophyta</taxon>
        <taxon>core chlorophytes</taxon>
        <taxon>Trebouxiophyceae</taxon>
        <taxon>Trebouxiophyceae incertae sedis</taxon>
        <taxon>Coccomyxaceae</taxon>
        <taxon>Coccomyxa</taxon>
    </lineage>
</organism>
<evidence type="ECO:0000256" key="1">
    <source>
        <dbReference type="ARBA" id="ARBA00022729"/>
    </source>
</evidence>
<proteinExistence type="predicted"/>
<keyword evidence="5" id="KW-1185">Reference proteome</keyword>
<protein>
    <recommendedName>
        <fullName evidence="3">MIR domain-containing protein</fullName>
    </recommendedName>
</protein>
<dbReference type="EMBL" id="CAUYUE010000005">
    <property type="protein sequence ID" value="CAK0775984.1"/>
    <property type="molecule type" value="Genomic_DNA"/>
</dbReference>
<dbReference type="Pfam" id="PF24325">
    <property type="entry name" value="DUF7495"/>
    <property type="match status" value="1"/>
</dbReference>
<accession>A0AAV1I4F0</accession>
<dbReference type="InterPro" id="IPR016093">
    <property type="entry name" value="MIR_motif"/>
</dbReference>
<dbReference type="Gene3D" id="2.80.10.50">
    <property type="match status" value="1"/>
</dbReference>
<dbReference type="SUPFAM" id="SSF82109">
    <property type="entry name" value="MIR domain"/>
    <property type="match status" value="1"/>
</dbReference>
<evidence type="ECO:0000259" key="3">
    <source>
        <dbReference type="PROSITE" id="PS50919"/>
    </source>
</evidence>
<dbReference type="InterPro" id="IPR013320">
    <property type="entry name" value="ConA-like_dom_sf"/>
</dbReference>